<sequence>MAFTTDKDGSAVFTQNDRIMVETTLPVKKGDCSVGLLSLKDIERGSAGSSASDRLRPGRMLLVDTLEKKIEEDGDLKMRIALSRPHKKLCVRRMYLDQFRKDDVLSFGAITNEYLIKRELEVQGIVDGRIAENIHDLPKKRRKDVHLDADRRLMAFSYTPDTFALLIAPMIRDKKEALGSMGNDAALACLSVYSPQIFSYFQQLFAQVNALVYLWVTTHKRLQRRSNLAIEFSDPLLSVLEEMGDVFSFVPL</sequence>
<evidence type="ECO:0000313" key="2">
    <source>
        <dbReference type="EMBL" id="VDM25437.1"/>
    </source>
</evidence>
<reference evidence="4" key="1">
    <citation type="submission" date="2016-06" db="UniProtKB">
        <authorList>
            <consortium name="WormBaseParasite"/>
        </authorList>
    </citation>
    <scope>IDENTIFICATION</scope>
</reference>
<dbReference type="InterPro" id="IPR006982">
    <property type="entry name" value="Glu_synth_centr_N"/>
</dbReference>
<dbReference type="GO" id="GO:0015930">
    <property type="term" value="F:glutamate synthase activity"/>
    <property type="evidence" value="ECO:0007669"/>
    <property type="project" value="InterPro"/>
</dbReference>
<keyword evidence="3" id="KW-1185">Reference proteome</keyword>
<accession>A0A183TXW2</accession>
<evidence type="ECO:0000313" key="3">
    <source>
        <dbReference type="Proteomes" id="UP000050794"/>
    </source>
</evidence>
<evidence type="ECO:0000313" key="4">
    <source>
        <dbReference type="WBParaSite" id="TCNE_0000108101-mRNA-1"/>
    </source>
</evidence>
<evidence type="ECO:0000259" key="1">
    <source>
        <dbReference type="Pfam" id="PF04898"/>
    </source>
</evidence>
<dbReference type="Proteomes" id="UP000050794">
    <property type="component" value="Unassembled WGS sequence"/>
</dbReference>
<gene>
    <name evidence="2" type="ORF">TCNE_LOCUS1082</name>
</gene>
<dbReference type="InterPro" id="IPR013785">
    <property type="entry name" value="Aldolase_TIM"/>
</dbReference>
<feature type="domain" description="Glutamate synthase central-N" evidence="1">
    <location>
        <begin position="152"/>
        <end position="208"/>
    </location>
</feature>
<dbReference type="Pfam" id="PF04898">
    <property type="entry name" value="Glu_syn_central"/>
    <property type="match status" value="1"/>
</dbReference>
<dbReference type="SUPFAM" id="SSF51395">
    <property type="entry name" value="FMN-linked oxidoreductases"/>
    <property type="match status" value="1"/>
</dbReference>
<dbReference type="AlphaFoldDB" id="A0A183TXW2"/>
<dbReference type="EMBL" id="UYWY01000691">
    <property type="protein sequence ID" value="VDM25437.1"/>
    <property type="molecule type" value="Genomic_DNA"/>
</dbReference>
<dbReference type="WBParaSite" id="TCNE_0000108101-mRNA-1">
    <property type="protein sequence ID" value="TCNE_0000108101-mRNA-1"/>
    <property type="gene ID" value="TCNE_0000108101"/>
</dbReference>
<organism evidence="3 4">
    <name type="scientific">Toxocara canis</name>
    <name type="common">Canine roundworm</name>
    <dbReference type="NCBI Taxonomy" id="6265"/>
    <lineage>
        <taxon>Eukaryota</taxon>
        <taxon>Metazoa</taxon>
        <taxon>Ecdysozoa</taxon>
        <taxon>Nematoda</taxon>
        <taxon>Chromadorea</taxon>
        <taxon>Rhabditida</taxon>
        <taxon>Spirurina</taxon>
        <taxon>Ascaridomorpha</taxon>
        <taxon>Ascaridoidea</taxon>
        <taxon>Toxocaridae</taxon>
        <taxon>Toxocara</taxon>
    </lineage>
</organism>
<protein>
    <submittedName>
        <fullName evidence="4">Arp2/3 complex 34 kDa subunit</fullName>
    </submittedName>
</protein>
<dbReference type="Gene3D" id="3.20.20.70">
    <property type="entry name" value="Aldolase class I"/>
    <property type="match status" value="1"/>
</dbReference>
<proteinExistence type="predicted"/>
<reference evidence="2 3" key="2">
    <citation type="submission" date="2018-11" db="EMBL/GenBank/DDBJ databases">
        <authorList>
            <consortium name="Pathogen Informatics"/>
        </authorList>
    </citation>
    <scope>NUCLEOTIDE SEQUENCE [LARGE SCALE GENOMIC DNA]</scope>
</reference>
<name>A0A183TXW2_TOXCA</name>